<dbReference type="EMBL" id="RHPJ01000001">
    <property type="protein sequence ID" value="TGO06736.1"/>
    <property type="molecule type" value="Genomic_DNA"/>
</dbReference>
<proteinExistence type="inferred from homology"/>
<keyword evidence="3" id="KW-1133">Transmembrane helix</keyword>
<gene>
    <name evidence="4" type="ORF">SERN_0928</name>
</gene>
<name>A0A4Z1E465_9MICO</name>
<dbReference type="InterPro" id="IPR005133">
    <property type="entry name" value="PhaG_MnhG_YufB"/>
</dbReference>
<evidence type="ECO:0000256" key="1">
    <source>
        <dbReference type="ARBA" id="ARBA00008404"/>
    </source>
</evidence>
<dbReference type="PANTHER" id="PTHR34703">
    <property type="entry name" value="ANTIPORTER SUBUNIT MNHG2-RELATED"/>
    <property type="match status" value="1"/>
</dbReference>
<dbReference type="Pfam" id="PF03334">
    <property type="entry name" value="PhaG_MnhG_YufB"/>
    <property type="match status" value="1"/>
</dbReference>
<organism evidence="4 5">
    <name type="scientific">Serinibacter arcticus</name>
    <dbReference type="NCBI Taxonomy" id="1655435"/>
    <lineage>
        <taxon>Bacteria</taxon>
        <taxon>Bacillati</taxon>
        <taxon>Actinomycetota</taxon>
        <taxon>Actinomycetes</taxon>
        <taxon>Micrococcales</taxon>
        <taxon>Beutenbergiaceae</taxon>
        <taxon>Serinibacter</taxon>
    </lineage>
</organism>
<keyword evidence="5" id="KW-1185">Reference proteome</keyword>
<keyword evidence="3" id="KW-0472">Membrane</keyword>
<dbReference type="NCBIfam" id="NF009314">
    <property type="entry name" value="PRK12674.1-2"/>
    <property type="match status" value="1"/>
</dbReference>
<dbReference type="NCBIfam" id="TIGR01300">
    <property type="entry name" value="CPA3_mnhG_phaG"/>
    <property type="match status" value="1"/>
</dbReference>
<evidence type="ECO:0000256" key="3">
    <source>
        <dbReference type="SAM" id="Phobius"/>
    </source>
</evidence>
<feature type="region of interest" description="Disordered" evidence="2">
    <location>
        <begin position="126"/>
        <end position="196"/>
    </location>
</feature>
<evidence type="ECO:0000256" key="2">
    <source>
        <dbReference type="SAM" id="MobiDB-lite"/>
    </source>
</evidence>
<dbReference type="RefSeq" id="WP_199241492.1">
    <property type="nucleotide sequence ID" value="NZ_RHPJ01000001.1"/>
</dbReference>
<evidence type="ECO:0000313" key="5">
    <source>
        <dbReference type="Proteomes" id="UP000297318"/>
    </source>
</evidence>
<evidence type="ECO:0000313" key="4">
    <source>
        <dbReference type="EMBL" id="TGO06736.1"/>
    </source>
</evidence>
<reference evidence="4 5" key="1">
    <citation type="submission" date="2018-11" db="EMBL/GenBank/DDBJ databases">
        <title>Complete genome sequencing of the Actinobacteria Serinibacter sp. K3-2.</title>
        <authorList>
            <person name="Rakitin A.L."/>
            <person name="Beletsky A.V."/>
            <person name="Mardanov A.V."/>
            <person name="Ravin N.V."/>
            <person name="Gromova A.S."/>
            <person name="Filippova S.N."/>
            <person name="Gal'Chenko V.F."/>
        </authorList>
    </citation>
    <scope>NUCLEOTIDE SEQUENCE [LARGE SCALE GENOMIC DNA]</scope>
    <source>
        <strain evidence="4 5">K3-2</strain>
    </source>
</reference>
<dbReference type="PANTHER" id="PTHR34703:SF1">
    <property type="entry name" value="ANTIPORTER SUBUNIT MNHG2-RELATED"/>
    <property type="match status" value="1"/>
</dbReference>
<comment type="caution">
    <text evidence="4">The sequence shown here is derived from an EMBL/GenBank/DDBJ whole genome shotgun (WGS) entry which is preliminary data.</text>
</comment>
<protein>
    <submittedName>
        <fullName evidence="4">Na(+) H(+) antiporter subunit G</fullName>
    </submittedName>
</protein>
<accession>A0A4Z1E465</accession>
<dbReference type="GO" id="GO:0015385">
    <property type="term" value="F:sodium:proton antiporter activity"/>
    <property type="evidence" value="ECO:0007669"/>
    <property type="project" value="TreeGrafter"/>
</dbReference>
<dbReference type="AlphaFoldDB" id="A0A4Z1E465"/>
<feature type="transmembrane region" description="Helical" evidence="3">
    <location>
        <begin position="12"/>
        <end position="34"/>
    </location>
</feature>
<keyword evidence="3" id="KW-0812">Transmembrane</keyword>
<feature type="compositionally biased region" description="Basic and acidic residues" evidence="2">
    <location>
        <begin position="178"/>
        <end position="196"/>
    </location>
</feature>
<comment type="similarity">
    <text evidence="1">Belongs to the CPA3 antiporters (TC 2.A.63) subunit G family.</text>
</comment>
<sequence>MIADGSVLDTVAHVVAAVMLLAGSFLAMVAGIGIARFPDLLARMHAATKPQVLGLALLMGGLALEIRTGVVIWTLVLVVALQLITAPVSAHMVGRAGYRTSQVRSDLLVVDELTDDLAVIERMADREGAAGRQMPAPSSSTGPSAGAGDDLVQGPEDQAGASAKAEAVEEEVLATRDPQPHDGAHEDTHEPPSGRS</sequence>
<feature type="compositionally biased region" description="Low complexity" evidence="2">
    <location>
        <begin position="135"/>
        <end position="148"/>
    </location>
</feature>
<feature type="transmembrane region" description="Helical" evidence="3">
    <location>
        <begin position="70"/>
        <end position="94"/>
    </location>
</feature>
<dbReference type="Proteomes" id="UP000297318">
    <property type="component" value="Unassembled WGS sequence"/>
</dbReference>